<proteinExistence type="predicted"/>
<evidence type="ECO:0000313" key="3">
    <source>
        <dbReference type="WBParaSite" id="HPBE_0000327301-mRNA-1"/>
    </source>
</evidence>
<name>A0A183FAT1_HELPZ</name>
<protein>
    <submittedName>
        <fullName evidence="3">DDE_Tnp_1_7 domain-containing protein</fullName>
    </submittedName>
</protein>
<dbReference type="EMBL" id="UZAH01007586">
    <property type="protein sequence ID" value="VDO32957.1"/>
    <property type="molecule type" value="Genomic_DNA"/>
</dbReference>
<evidence type="ECO:0000313" key="1">
    <source>
        <dbReference type="EMBL" id="VDO32957.1"/>
    </source>
</evidence>
<dbReference type="Proteomes" id="UP000050761">
    <property type="component" value="Unassembled WGS sequence"/>
</dbReference>
<dbReference type="OrthoDB" id="5875969at2759"/>
<dbReference type="WBParaSite" id="HPBE_0000327301-mRNA-1">
    <property type="protein sequence ID" value="HPBE_0000327301-mRNA-1"/>
    <property type="gene ID" value="HPBE_0000327301"/>
</dbReference>
<organism evidence="2 3">
    <name type="scientific">Heligmosomoides polygyrus</name>
    <name type="common">Parasitic roundworm</name>
    <dbReference type="NCBI Taxonomy" id="6339"/>
    <lineage>
        <taxon>Eukaryota</taxon>
        <taxon>Metazoa</taxon>
        <taxon>Ecdysozoa</taxon>
        <taxon>Nematoda</taxon>
        <taxon>Chromadorea</taxon>
        <taxon>Rhabditida</taxon>
        <taxon>Rhabditina</taxon>
        <taxon>Rhabditomorpha</taxon>
        <taxon>Strongyloidea</taxon>
        <taxon>Heligmosomidae</taxon>
        <taxon>Heligmosomoides</taxon>
    </lineage>
</organism>
<gene>
    <name evidence="1" type="ORF">HPBE_LOCUS3274</name>
</gene>
<dbReference type="AlphaFoldDB" id="A0A183FAT1"/>
<keyword evidence="2" id="KW-1185">Reference proteome</keyword>
<reference evidence="3" key="2">
    <citation type="submission" date="2019-09" db="UniProtKB">
        <authorList>
            <consortium name="WormBaseParasite"/>
        </authorList>
    </citation>
    <scope>IDENTIFICATION</scope>
</reference>
<accession>A0A3P7VD59</accession>
<sequence>MPLRIREEALDSGFDLDREIVEIKQKGQQSIYDASGNRTRFKGAIRLNVEVHPGRKRRIALFVMYGIDETVVLGTNALSFATVTQCSYISY</sequence>
<accession>A0A183FAT1</accession>
<evidence type="ECO:0000313" key="2">
    <source>
        <dbReference type="Proteomes" id="UP000050761"/>
    </source>
</evidence>
<reference evidence="1 2" key="1">
    <citation type="submission" date="2018-11" db="EMBL/GenBank/DDBJ databases">
        <authorList>
            <consortium name="Pathogen Informatics"/>
        </authorList>
    </citation>
    <scope>NUCLEOTIDE SEQUENCE [LARGE SCALE GENOMIC DNA]</scope>
</reference>